<dbReference type="Pfam" id="PF25148">
    <property type="entry name" value="DUF7824"/>
    <property type="match status" value="1"/>
</dbReference>
<proteinExistence type="predicted"/>
<evidence type="ECO:0000259" key="1">
    <source>
        <dbReference type="Pfam" id="PF25148"/>
    </source>
</evidence>
<name>A0AB39XWU2_9ACTN</name>
<gene>
    <name evidence="2" type="ORF">AB5J51_04355</name>
</gene>
<protein>
    <submittedName>
        <fullName evidence="2">DUF6493 family protein</fullName>
    </submittedName>
</protein>
<feature type="domain" description="DUF7824" evidence="1">
    <location>
        <begin position="29"/>
        <end position="178"/>
    </location>
</feature>
<evidence type="ECO:0000313" key="2">
    <source>
        <dbReference type="EMBL" id="XDV62223.1"/>
    </source>
</evidence>
<sequence length="473" mass="49006">MAEEAVPAPLAVVAGSAAELIDGDGGTVTAYEALLDAVVRWAGRDRAALAEALRPVVERWGGVHQPRVRAAARLLAVVRCAAEPVEERAVADRREAGSWLETCQHEAVLHVVGARIAEICGWLRHGETVPMLLATPSRADGAVDPYDLVMRLTEYEQEGARPGPADLGQALLRCCGGPADEDVVRAAAELALPEGPRIAAWLRAGGLPQPGAAVVREPGAPQRPSRRYGARVGRRVLVGTEPLDGRGDFPRGFWSLFRGFEPLIGCNHLLLGHRERHAAAALPWHPEIVAARLLTEVAATADQDGAGSPEFLPALAQSPGPAGPAVHLALAYGLGARPDADREAAVEALLVLAAQGGLEGVLLGGELARLVLLGTLRLPVVTESLARAAGAGAGAGAVWPVLAAMLPGLLAAVQSGAVARPYVPLLALAADCAQGCAARGSVAEVDALAARPGSAQSVREARRLRDVLAGRRP</sequence>
<reference evidence="2" key="1">
    <citation type="submission" date="2024-08" db="EMBL/GenBank/DDBJ databases">
        <authorList>
            <person name="Yu S.T."/>
        </authorList>
    </citation>
    <scope>NUCLEOTIDE SEQUENCE</scope>
    <source>
        <strain evidence="2">R33</strain>
    </source>
</reference>
<dbReference type="EMBL" id="CP165727">
    <property type="protein sequence ID" value="XDV62223.1"/>
    <property type="molecule type" value="Genomic_DNA"/>
</dbReference>
<dbReference type="InterPro" id="IPR056726">
    <property type="entry name" value="DUF7824"/>
</dbReference>
<dbReference type="AlphaFoldDB" id="A0AB39XWU2"/>
<organism evidence="2">
    <name type="scientific">Streptomyces sp. R33</name>
    <dbReference type="NCBI Taxonomy" id="3238629"/>
    <lineage>
        <taxon>Bacteria</taxon>
        <taxon>Bacillati</taxon>
        <taxon>Actinomycetota</taxon>
        <taxon>Actinomycetes</taxon>
        <taxon>Kitasatosporales</taxon>
        <taxon>Streptomycetaceae</taxon>
        <taxon>Streptomyces</taxon>
    </lineage>
</organism>
<dbReference type="RefSeq" id="WP_369776896.1">
    <property type="nucleotide sequence ID" value="NZ_CP165727.1"/>
</dbReference>
<accession>A0AB39XWU2</accession>